<dbReference type="Proteomes" id="UP000762676">
    <property type="component" value="Unassembled WGS sequence"/>
</dbReference>
<organism evidence="1 2">
    <name type="scientific">Elysia marginata</name>
    <dbReference type="NCBI Taxonomy" id="1093978"/>
    <lineage>
        <taxon>Eukaryota</taxon>
        <taxon>Metazoa</taxon>
        <taxon>Spiralia</taxon>
        <taxon>Lophotrochozoa</taxon>
        <taxon>Mollusca</taxon>
        <taxon>Gastropoda</taxon>
        <taxon>Heterobranchia</taxon>
        <taxon>Euthyneura</taxon>
        <taxon>Panpulmonata</taxon>
        <taxon>Sacoglossa</taxon>
        <taxon>Placobranchoidea</taxon>
        <taxon>Plakobranchidae</taxon>
        <taxon>Elysia</taxon>
    </lineage>
</organism>
<name>A0AAV4HAN5_9GAST</name>
<gene>
    <name evidence="1" type="ORF">ElyMa_002688000</name>
</gene>
<dbReference type="EMBL" id="BMAT01005538">
    <property type="protein sequence ID" value="GFR95232.1"/>
    <property type="molecule type" value="Genomic_DNA"/>
</dbReference>
<evidence type="ECO:0000313" key="2">
    <source>
        <dbReference type="Proteomes" id="UP000762676"/>
    </source>
</evidence>
<evidence type="ECO:0000313" key="1">
    <source>
        <dbReference type="EMBL" id="GFR95232.1"/>
    </source>
</evidence>
<sequence>MLSIAYQALNYCKLLNQVHRLRMSHTADECPCGTCSTALSQCLDTCHGQVQRTESTAETLGKSPIPPHNCRFHRLDIYSDMILLRKRIVIVAEAVAAATEEEKQQQEQEKEEQE</sequence>
<proteinExistence type="predicted"/>
<reference evidence="1 2" key="1">
    <citation type="journal article" date="2021" name="Elife">
        <title>Chloroplast acquisition without the gene transfer in kleptoplastic sea slugs, Plakobranchus ocellatus.</title>
        <authorList>
            <person name="Maeda T."/>
            <person name="Takahashi S."/>
            <person name="Yoshida T."/>
            <person name="Shimamura S."/>
            <person name="Takaki Y."/>
            <person name="Nagai Y."/>
            <person name="Toyoda A."/>
            <person name="Suzuki Y."/>
            <person name="Arimoto A."/>
            <person name="Ishii H."/>
            <person name="Satoh N."/>
            <person name="Nishiyama T."/>
            <person name="Hasebe M."/>
            <person name="Maruyama T."/>
            <person name="Minagawa J."/>
            <person name="Obokata J."/>
            <person name="Shigenobu S."/>
        </authorList>
    </citation>
    <scope>NUCLEOTIDE SEQUENCE [LARGE SCALE GENOMIC DNA]</scope>
</reference>
<keyword evidence="2" id="KW-1185">Reference proteome</keyword>
<protein>
    <submittedName>
        <fullName evidence="1">Uncharacterized protein</fullName>
    </submittedName>
</protein>
<accession>A0AAV4HAN5</accession>
<comment type="caution">
    <text evidence="1">The sequence shown here is derived from an EMBL/GenBank/DDBJ whole genome shotgun (WGS) entry which is preliminary data.</text>
</comment>
<dbReference type="AlphaFoldDB" id="A0AAV4HAN5"/>